<evidence type="ECO:0000256" key="8">
    <source>
        <dbReference type="ARBA" id="ARBA00049047"/>
    </source>
</evidence>
<dbReference type="AlphaFoldDB" id="A0A1C9CFC6"/>
<protein>
    <recommendedName>
        <fullName evidence="9">Tryptophan synthase alpha chain</fullName>
        <ecNumber evidence="9">4.2.1.20</ecNumber>
    </recommendedName>
</protein>
<keyword evidence="7 9" id="KW-0456">Lyase</keyword>
<name>A0A1C9CFC6_9FLOR</name>
<evidence type="ECO:0000256" key="5">
    <source>
        <dbReference type="ARBA" id="ARBA00022822"/>
    </source>
</evidence>
<dbReference type="EMBL" id="KX284723">
    <property type="protein sequence ID" value="AOM67118.1"/>
    <property type="molecule type" value="Genomic_DNA"/>
</dbReference>
<comment type="similarity">
    <text evidence="9 10">Belongs to the TrpA family.</text>
</comment>
<dbReference type="Gene3D" id="3.20.20.70">
    <property type="entry name" value="Aldolase class I"/>
    <property type="match status" value="1"/>
</dbReference>
<evidence type="ECO:0000256" key="6">
    <source>
        <dbReference type="ARBA" id="ARBA00023141"/>
    </source>
</evidence>
<dbReference type="UniPathway" id="UPA00035">
    <property type="reaction ID" value="UER00044"/>
</dbReference>
<dbReference type="GO" id="GO:0005829">
    <property type="term" value="C:cytosol"/>
    <property type="evidence" value="ECO:0007669"/>
    <property type="project" value="TreeGrafter"/>
</dbReference>
<evidence type="ECO:0000256" key="3">
    <source>
        <dbReference type="ARBA" id="ARBA00011270"/>
    </source>
</evidence>
<dbReference type="CDD" id="cd04724">
    <property type="entry name" value="Tryptophan_synthase_alpha"/>
    <property type="match status" value="1"/>
</dbReference>
<comment type="pathway">
    <text evidence="2 9">Amino-acid biosynthesis; L-tryptophan biosynthesis; L-tryptophan from chorismate: step 5/5.</text>
</comment>
<comment type="function">
    <text evidence="1 9">The alpha subunit is responsible for the aldol cleavage of indoleglycerol phosphate to indole and glyceraldehyde 3-phosphate.</text>
</comment>
<dbReference type="InterPro" id="IPR013785">
    <property type="entry name" value="Aldolase_TIM"/>
</dbReference>
<keyword evidence="11" id="KW-0934">Plastid</keyword>
<evidence type="ECO:0000256" key="4">
    <source>
        <dbReference type="ARBA" id="ARBA00022605"/>
    </source>
</evidence>
<reference evidence="11" key="1">
    <citation type="journal article" date="2016" name="BMC Biol.">
        <title>Parallel evolution of highly conserved plastid genome architecture in red seaweeds and seed plants.</title>
        <authorList>
            <person name="Lee J."/>
            <person name="Cho C.H."/>
            <person name="Park S.I."/>
            <person name="Choi J.W."/>
            <person name="Song H.S."/>
            <person name="West J.A."/>
            <person name="Bhattacharya D."/>
            <person name="Yoon H.S."/>
        </authorList>
    </citation>
    <scope>NUCLEOTIDE SEQUENCE</scope>
</reference>
<dbReference type="PANTHER" id="PTHR43406:SF1">
    <property type="entry name" value="TRYPTOPHAN SYNTHASE ALPHA CHAIN, CHLOROPLASTIC"/>
    <property type="match status" value="1"/>
</dbReference>
<dbReference type="HAMAP" id="MF_00131">
    <property type="entry name" value="Trp_synth_alpha"/>
    <property type="match status" value="1"/>
</dbReference>
<accession>A0A1C9CFC6</accession>
<keyword evidence="4 9" id="KW-0028">Amino-acid biosynthesis</keyword>
<dbReference type="InterPro" id="IPR011060">
    <property type="entry name" value="RibuloseP-bd_barrel"/>
</dbReference>
<evidence type="ECO:0000256" key="1">
    <source>
        <dbReference type="ARBA" id="ARBA00003365"/>
    </source>
</evidence>
<geneLocation type="plastid" evidence="11"/>
<proteinExistence type="inferred from homology"/>
<dbReference type="EC" id="4.2.1.20" evidence="9"/>
<comment type="catalytic activity">
    <reaction evidence="8 9">
        <text>(1S,2R)-1-C-(indol-3-yl)glycerol 3-phosphate + L-serine = D-glyceraldehyde 3-phosphate + L-tryptophan + H2O</text>
        <dbReference type="Rhea" id="RHEA:10532"/>
        <dbReference type="ChEBI" id="CHEBI:15377"/>
        <dbReference type="ChEBI" id="CHEBI:33384"/>
        <dbReference type="ChEBI" id="CHEBI:57912"/>
        <dbReference type="ChEBI" id="CHEBI:58866"/>
        <dbReference type="ChEBI" id="CHEBI:59776"/>
        <dbReference type="EC" id="4.2.1.20"/>
    </reaction>
</comment>
<dbReference type="SUPFAM" id="SSF51366">
    <property type="entry name" value="Ribulose-phoshate binding barrel"/>
    <property type="match status" value="1"/>
</dbReference>
<keyword evidence="6 9" id="KW-0057">Aromatic amino acid biosynthesis</keyword>
<dbReference type="GO" id="GO:0004834">
    <property type="term" value="F:tryptophan synthase activity"/>
    <property type="evidence" value="ECO:0007669"/>
    <property type="project" value="UniProtKB-UniRule"/>
</dbReference>
<dbReference type="FunFam" id="3.20.20.70:FF:000037">
    <property type="entry name" value="Tryptophan synthase alpha chain"/>
    <property type="match status" value="1"/>
</dbReference>
<gene>
    <name evidence="9 11" type="primary">trpA</name>
    <name evidence="11" type="ORF">Hrvl_058</name>
</gene>
<dbReference type="InterPro" id="IPR002028">
    <property type="entry name" value="Trp_synthase_suA"/>
</dbReference>
<feature type="active site" description="Proton acceptor" evidence="9">
    <location>
        <position position="49"/>
    </location>
</feature>
<dbReference type="GeneID" id="29074264"/>
<organism evidence="11">
    <name type="scientific">Hildenbrandia rivularis</name>
    <dbReference type="NCBI Taxonomy" id="135206"/>
    <lineage>
        <taxon>Eukaryota</taxon>
        <taxon>Rhodophyta</taxon>
        <taxon>Florideophyceae</taxon>
        <taxon>Hildenbrandiophycidae</taxon>
        <taxon>Hildenbrandiales</taxon>
        <taxon>Hildenbrandiaceae</taxon>
        <taxon>Hildenbrandia</taxon>
    </lineage>
</organism>
<dbReference type="PANTHER" id="PTHR43406">
    <property type="entry name" value="TRYPTOPHAN SYNTHASE, ALPHA CHAIN"/>
    <property type="match status" value="1"/>
</dbReference>
<evidence type="ECO:0000313" key="11">
    <source>
        <dbReference type="EMBL" id="AOM67118.1"/>
    </source>
</evidence>
<dbReference type="NCBIfam" id="TIGR00262">
    <property type="entry name" value="trpA"/>
    <property type="match status" value="1"/>
</dbReference>
<dbReference type="RefSeq" id="YP_009297574.1">
    <property type="nucleotide sequence ID" value="NC_031177.1"/>
</dbReference>
<dbReference type="Pfam" id="PF00290">
    <property type="entry name" value="Trp_syntA"/>
    <property type="match status" value="1"/>
</dbReference>
<feature type="active site" description="Proton acceptor" evidence="9">
    <location>
        <position position="60"/>
    </location>
</feature>
<sequence length="269" mass="29638">MTRISQVIQQSTSTCTCALIVFITAGDPNLNITKAALEILDKSGVNVIELGLPYSVPLADGPIIQTASNRALMQDTNLDKILNMLNKVNLTITTPIILFTYYNPVLSRGIFTFICDISRVGVKGLIIPDLPFEESAYIAYLCDQFSIELIFLIAPTSTVTRIHKIAKKSSSCIYLVSKTGVTGMHTNKEMFINSLITKVKKITSKPLIVGFGISTLNHIRSFHQLDIEGIVLGSAFVQRLANQTIKTKLEEISEFCHAIKQITTRNSQA</sequence>
<comment type="subunit">
    <text evidence="3 9">Tetramer of two alpha and two beta chains.</text>
</comment>
<evidence type="ECO:0000256" key="9">
    <source>
        <dbReference type="HAMAP-Rule" id="MF_00131"/>
    </source>
</evidence>
<evidence type="ECO:0000256" key="10">
    <source>
        <dbReference type="RuleBase" id="RU003662"/>
    </source>
</evidence>
<keyword evidence="5 9" id="KW-0822">Tryptophan biosynthesis</keyword>
<evidence type="ECO:0000256" key="2">
    <source>
        <dbReference type="ARBA" id="ARBA00004733"/>
    </source>
</evidence>
<evidence type="ECO:0000256" key="7">
    <source>
        <dbReference type="ARBA" id="ARBA00023239"/>
    </source>
</evidence>